<organism evidence="2 3">
    <name type="scientific">Raoultella terrigena</name>
    <name type="common">Klebsiella terrigena</name>
    <dbReference type="NCBI Taxonomy" id="577"/>
    <lineage>
        <taxon>Bacteria</taxon>
        <taxon>Pseudomonadati</taxon>
        <taxon>Pseudomonadota</taxon>
        <taxon>Gammaproteobacteria</taxon>
        <taxon>Enterobacterales</taxon>
        <taxon>Enterobacteriaceae</taxon>
        <taxon>Klebsiella/Raoultella group</taxon>
        <taxon>Raoultella</taxon>
    </lineage>
</organism>
<keyword evidence="2" id="KW-0540">Nuclease</keyword>
<dbReference type="CDD" id="cd00085">
    <property type="entry name" value="HNHc"/>
    <property type="match status" value="1"/>
</dbReference>
<name>A0AAP9XRK1_RAOTE</name>
<evidence type="ECO:0000313" key="3">
    <source>
        <dbReference type="Proteomes" id="UP000594500"/>
    </source>
</evidence>
<sequence length="277" mass="31227">MQVLDSNGIELNAECLVGEEDGVYGLILESWGPAHRNKDYNVALDYIIERLIDSGVDKVVVYLASSPIRRHIPAIAERKIHPDEYFYLVGSHPSDIRQEMCRYQNHFSSTGKKDAPSGNRTKRIMINIPGVNSAEFWMPIIYGDTSVLFEPTDDESVLNKRVSRLINISLGEPEGYKTPETLERVQKVYIRDPAVKAWVLQKSKGVCERCGENAPFLINGDTPYLEVHHVIPLSLSGADTISNCVALCPNCHRALHYSQNSEELTEALYINIKRLQK</sequence>
<dbReference type="GO" id="GO:0008270">
    <property type="term" value="F:zinc ion binding"/>
    <property type="evidence" value="ECO:0007669"/>
    <property type="project" value="InterPro"/>
</dbReference>
<reference evidence="2 3" key="1">
    <citation type="submission" date="2020-10" db="EMBL/GenBank/DDBJ databases">
        <title>Resistance determinants and their genetic context in bacteria from a longitudinal study of pigs reared under conventional and antibiotic-free husbandry practices.</title>
        <authorList>
            <person name="Poulin-Laprade D."/>
            <person name="Brouard J.-S."/>
            <person name="Gagnon N."/>
            <person name="Turcotte A."/>
            <person name="Langlois A."/>
            <person name="Matte J.J."/>
            <person name="Carrillo C.D."/>
            <person name="Zaheer R."/>
            <person name="McAllister T."/>
            <person name="Topp E."/>
            <person name="Talbot G."/>
        </authorList>
    </citation>
    <scope>NUCLEOTIDE SEQUENCE [LARGE SCALE GENOMIC DNA]</scope>
    <source>
        <strain evidence="2 3">Res13-Abat-PEB01-P1-04-A</strain>
    </source>
</reference>
<dbReference type="REBASE" id="456975">
    <property type="entry name" value="Rte104AMcrAP"/>
</dbReference>
<evidence type="ECO:0000259" key="1">
    <source>
        <dbReference type="SMART" id="SM00507"/>
    </source>
</evidence>
<evidence type="ECO:0000313" key="2">
    <source>
        <dbReference type="EMBL" id="QPF09822.1"/>
    </source>
</evidence>
<protein>
    <submittedName>
        <fullName evidence="2">HNH endonuclease</fullName>
    </submittedName>
</protein>
<dbReference type="InterPro" id="IPR003615">
    <property type="entry name" value="HNH_nuc"/>
</dbReference>
<dbReference type="RefSeq" id="WP_195710477.1">
    <property type="nucleotide sequence ID" value="NZ_CP062916.1"/>
</dbReference>
<dbReference type="PANTHER" id="PTHR33877:SF1">
    <property type="entry name" value="TYPE IV METHYL-DIRECTED RESTRICTION ENZYME ECOKMCRA"/>
    <property type="match status" value="1"/>
</dbReference>
<dbReference type="GO" id="GO:0003676">
    <property type="term" value="F:nucleic acid binding"/>
    <property type="evidence" value="ECO:0007669"/>
    <property type="project" value="InterPro"/>
</dbReference>
<dbReference type="GO" id="GO:0004519">
    <property type="term" value="F:endonuclease activity"/>
    <property type="evidence" value="ECO:0007669"/>
    <property type="project" value="UniProtKB-KW"/>
</dbReference>
<dbReference type="PANTHER" id="PTHR33877">
    <property type="entry name" value="SLL1193 PROTEIN"/>
    <property type="match status" value="1"/>
</dbReference>
<dbReference type="AlphaFoldDB" id="A0AAP9XRK1"/>
<dbReference type="Proteomes" id="UP000594500">
    <property type="component" value="Chromosome"/>
</dbReference>
<proteinExistence type="predicted"/>
<keyword evidence="2" id="KW-0378">Hydrolase</keyword>
<dbReference type="Pfam" id="PF01844">
    <property type="entry name" value="HNH"/>
    <property type="match status" value="1"/>
</dbReference>
<dbReference type="InterPro" id="IPR002711">
    <property type="entry name" value="HNH"/>
</dbReference>
<dbReference type="Gene3D" id="1.10.30.50">
    <property type="match status" value="1"/>
</dbReference>
<keyword evidence="2" id="KW-0255">Endonuclease</keyword>
<gene>
    <name evidence="2" type="ORF">IMO34_05190</name>
</gene>
<feature type="domain" description="HNH nuclease" evidence="1">
    <location>
        <begin position="194"/>
        <end position="253"/>
    </location>
</feature>
<dbReference type="SMART" id="SM00507">
    <property type="entry name" value="HNHc"/>
    <property type="match status" value="1"/>
</dbReference>
<dbReference type="InterPro" id="IPR052892">
    <property type="entry name" value="NA-targeting_endonuclease"/>
</dbReference>
<dbReference type="EMBL" id="CP062916">
    <property type="protein sequence ID" value="QPF09822.1"/>
    <property type="molecule type" value="Genomic_DNA"/>
</dbReference>
<accession>A0AAP9XRK1</accession>